<gene>
    <name evidence="2" type="ORF">SISNIDRAFT_491407</name>
</gene>
<keyword evidence="3" id="KW-1185">Reference proteome</keyword>
<evidence type="ECO:0000313" key="3">
    <source>
        <dbReference type="Proteomes" id="UP000076722"/>
    </source>
</evidence>
<accession>A0A164MUV7</accession>
<dbReference type="AlphaFoldDB" id="A0A164MUV7"/>
<feature type="compositionally biased region" description="Polar residues" evidence="1">
    <location>
        <begin position="222"/>
        <end position="234"/>
    </location>
</feature>
<name>A0A164MUV7_9AGAM</name>
<feature type="region of interest" description="Disordered" evidence="1">
    <location>
        <begin position="75"/>
        <end position="94"/>
    </location>
</feature>
<organism evidence="2 3">
    <name type="scientific">Sistotremastrum niveocremeum HHB9708</name>
    <dbReference type="NCBI Taxonomy" id="1314777"/>
    <lineage>
        <taxon>Eukaryota</taxon>
        <taxon>Fungi</taxon>
        <taxon>Dikarya</taxon>
        <taxon>Basidiomycota</taxon>
        <taxon>Agaricomycotina</taxon>
        <taxon>Agaricomycetes</taxon>
        <taxon>Sistotremastrales</taxon>
        <taxon>Sistotremastraceae</taxon>
        <taxon>Sertulicium</taxon>
        <taxon>Sertulicium niveocremeum</taxon>
    </lineage>
</organism>
<evidence type="ECO:0000256" key="1">
    <source>
        <dbReference type="SAM" id="MobiDB-lite"/>
    </source>
</evidence>
<protein>
    <submittedName>
        <fullName evidence="2">Uncharacterized protein</fullName>
    </submittedName>
</protein>
<proteinExistence type="predicted"/>
<dbReference type="Proteomes" id="UP000076722">
    <property type="component" value="Unassembled WGS sequence"/>
</dbReference>
<feature type="region of interest" description="Disordered" evidence="1">
    <location>
        <begin position="204"/>
        <end position="238"/>
    </location>
</feature>
<sequence length="350" mass="38094">MSSGSLALPSAAASRPTRIFLPRLSKRRSEIPGSRLLEDYTGLNSSGMQVLESTQQFRAKPVRSLDPPSLRLSDENIGPHFPVDSDPQPGDTAGGGPVLLPGVPIISVDESITATPLQDPNEQVGLSNYPYTAGVDIGGLRPIRQDDATSDREEIQLIDGPDCLLSPEKDRVVLLLTESTAMSMIKHIQSVYPSLYDAGSHDRIVLGTNRPRPSEKLPRPPSSSAHSIPRQSPSRLPRHIRSGIPWALWRESGCPDITANIVSGSLQPLDTDGASIGDIYELQYGTATPAMWVMCKDTSDNLTVGVWTKAGLGTAHPHNDEYVLHMRRDGSGPTWIKRETVRKYKKNGLE</sequence>
<reference evidence="2 3" key="1">
    <citation type="journal article" date="2016" name="Mol. Biol. Evol.">
        <title>Comparative Genomics of Early-Diverging Mushroom-Forming Fungi Provides Insights into the Origins of Lignocellulose Decay Capabilities.</title>
        <authorList>
            <person name="Nagy L.G."/>
            <person name="Riley R."/>
            <person name="Tritt A."/>
            <person name="Adam C."/>
            <person name="Daum C."/>
            <person name="Floudas D."/>
            <person name="Sun H."/>
            <person name="Yadav J.S."/>
            <person name="Pangilinan J."/>
            <person name="Larsson K.H."/>
            <person name="Matsuura K."/>
            <person name="Barry K."/>
            <person name="Labutti K."/>
            <person name="Kuo R."/>
            <person name="Ohm R.A."/>
            <person name="Bhattacharya S.S."/>
            <person name="Shirouzu T."/>
            <person name="Yoshinaga Y."/>
            <person name="Martin F.M."/>
            <person name="Grigoriev I.V."/>
            <person name="Hibbett D.S."/>
        </authorList>
    </citation>
    <scope>NUCLEOTIDE SEQUENCE [LARGE SCALE GENOMIC DNA]</scope>
    <source>
        <strain evidence="2 3">HHB9708</strain>
    </source>
</reference>
<dbReference type="EMBL" id="KV419458">
    <property type="protein sequence ID" value="KZS87058.1"/>
    <property type="molecule type" value="Genomic_DNA"/>
</dbReference>
<evidence type="ECO:0000313" key="2">
    <source>
        <dbReference type="EMBL" id="KZS87058.1"/>
    </source>
</evidence>